<sequence length="351" mass="38632">MVGYSVPESPSSTSSGRSKLFLSLDNTSNFSTPTSSRGSQDRHWSDVVPPKSALTFAAMWDPDDGMVTFSGARLLDSRGEHQRREASPDPFDEDYSQVVPVNEDAETFGENSATMATFQDAFKAFLHRVPRNSKQFSQHKHSNTLASSTLGGLDVYLRDPAVPMKRKTPHHYSCFDRLDVEPSFKAGSTFGRVPNESRRVVDEGYCEDRVTAYEPANLKSRFSTTTTSTSNYIEVARFDKGYESEDPTFHKVDTLRSGASPVTPPSSPRRRLKKRRPDVLSSPISPLSGSSTASCDSPLGTSPPTSPSGSEKSKCTNVVRRMGRGSSDEDWVCIEITPTITQRLVPDLNTP</sequence>
<reference evidence="1" key="1">
    <citation type="journal article" date="2021" name="New Phytol.">
        <title>Evolutionary innovations through gain and loss of genes in the ectomycorrhizal Boletales.</title>
        <authorList>
            <person name="Wu G."/>
            <person name="Miyauchi S."/>
            <person name="Morin E."/>
            <person name="Kuo A."/>
            <person name="Drula E."/>
            <person name="Varga T."/>
            <person name="Kohler A."/>
            <person name="Feng B."/>
            <person name="Cao Y."/>
            <person name="Lipzen A."/>
            <person name="Daum C."/>
            <person name="Hundley H."/>
            <person name="Pangilinan J."/>
            <person name="Johnson J."/>
            <person name="Barry K."/>
            <person name="LaButti K."/>
            <person name="Ng V."/>
            <person name="Ahrendt S."/>
            <person name="Min B."/>
            <person name="Choi I.G."/>
            <person name="Park H."/>
            <person name="Plett J.M."/>
            <person name="Magnuson J."/>
            <person name="Spatafora J.W."/>
            <person name="Nagy L.G."/>
            <person name="Henrissat B."/>
            <person name="Grigoriev I.V."/>
            <person name="Yang Z.L."/>
            <person name="Xu J."/>
            <person name="Martin F.M."/>
        </authorList>
    </citation>
    <scope>NUCLEOTIDE SEQUENCE</scope>
    <source>
        <strain evidence="1">KUC20120723A-06</strain>
    </source>
</reference>
<proteinExistence type="predicted"/>
<accession>A0ACB8BH27</accession>
<organism evidence="1 2">
    <name type="scientific">Leucogyrophana mollusca</name>
    <dbReference type="NCBI Taxonomy" id="85980"/>
    <lineage>
        <taxon>Eukaryota</taxon>
        <taxon>Fungi</taxon>
        <taxon>Dikarya</taxon>
        <taxon>Basidiomycota</taxon>
        <taxon>Agaricomycotina</taxon>
        <taxon>Agaricomycetes</taxon>
        <taxon>Agaricomycetidae</taxon>
        <taxon>Boletales</taxon>
        <taxon>Boletales incertae sedis</taxon>
        <taxon>Leucogyrophana</taxon>
    </lineage>
</organism>
<protein>
    <submittedName>
        <fullName evidence="1">Uncharacterized protein</fullName>
    </submittedName>
</protein>
<dbReference type="Proteomes" id="UP000790709">
    <property type="component" value="Unassembled WGS sequence"/>
</dbReference>
<evidence type="ECO:0000313" key="2">
    <source>
        <dbReference type="Proteomes" id="UP000790709"/>
    </source>
</evidence>
<evidence type="ECO:0000313" key="1">
    <source>
        <dbReference type="EMBL" id="KAH7925057.1"/>
    </source>
</evidence>
<comment type="caution">
    <text evidence="1">The sequence shown here is derived from an EMBL/GenBank/DDBJ whole genome shotgun (WGS) entry which is preliminary data.</text>
</comment>
<dbReference type="EMBL" id="MU266410">
    <property type="protein sequence ID" value="KAH7925057.1"/>
    <property type="molecule type" value="Genomic_DNA"/>
</dbReference>
<gene>
    <name evidence="1" type="ORF">BV22DRAFT_464685</name>
</gene>
<name>A0ACB8BH27_9AGAM</name>
<keyword evidence="2" id="KW-1185">Reference proteome</keyword>